<dbReference type="AlphaFoldDB" id="A0AAW2KAG0"/>
<organism evidence="1">
    <name type="scientific">Sesamum radiatum</name>
    <name type="common">Black benniseed</name>
    <dbReference type="NCBI Taxonomy" id="300843"/>
    <lineage>
        <taxon>Eukaryota</taxon>
        <taxon>Viridiplantae</taxon>
        <taxon>Streptophyta</taxon>
        <taxon>Embryophyta</taxon>
        <taxon>Tracheophyta</taxon>
        <taxon>Spermatophyta</taxon>
        <taxon>Magnoliopsida</taxon>
        <taxon>eudicotyledons</taxon>
        <taxon>Gunneridae</taxon>
        <taxon>Pentapetalae</taxon>
        <taxon>asterids</taxon>
        <taxon>lamiids</taxon>
        <taxon>Lamiales</taxon>
        <taxon>Pedaliaceae</taxon>
        <taxon>Sesamum</taxon>
    </lineage>
</organism>
<reference evidence="1" key="1">
    <citation type="submission" date="2020-06" db="EMBL/GenBank/DDBJ databases">
        <authorList>
            <person name="Li T."/>
            <person name="Hu X."/>
            <person name="Zhang T."/>
            <person name="Song X."/>
            <person name="Zhang H."/>
            <person name="Dai N."/>
            <person name="Sheng W."/>
            <person name="Hou X."/>
            <person name="Wei L."/>
        </authorList>
    </citation>
    <scope>NUCLEOTIDE SEQUENCE</scope>
    <source>
        <strain evidence="1">G02</strain>
        <tissue evidence="1">Leaf</tissue>
    </source>
</reference>
<dbReference type="PANTHER" id="PTHR35046">
    <property type="entry name" value="ZINC KNUCKLE (CCHC-TYPE) FAMILY PROTEIN"/>
    <property type="match status" value="1"/>
</dbReference>
<name>A0AAW2KAG0_SESRA</name>
<dbReference type="PANTHER" id="PTHR35046:SF9">
    <property type="entry name" value="RNA-DIRECTED DNA POLYMERASE"/>
    <property type="match status" value="1"/>
</dbReference>
<accession>A0AAW2KAG0</accession>
<reference evidence="1" key="2">
    <citation type="journal article" date="2024" name="Plant">
        <title>Genomic evolution and insights into agronomic trait innovations of Sesamum species.</title>
        <authorList>
            <person name="Miao H."/>
            <person name="Wang L."/>
            <person name="Qu L."/>
            <person name="Liu H."/>
            <person name="Sun Y."/>
            <person name="Le M."/>
            <person name="Wang Q."/>
            <person name="Wei S."/>
            <person name="Zheng Y."/>
            <person name="Lin W."/>
            <person name="Duan Y."/>
            <person name="Cao H."/>
            <person name="Xiong S."/>
            <person name="Wang X."/>
            <person name="Wei L."/>
            <person name="Li C."/>
            <person name="Ma Q."/>
            <person name="Ju M."/>
            <person name="Zhao R."/>
            <person name="Li G."/>
            <person name="Mu C."/>
            <person name="Tian Q."/>
            <person name="Mei H."/>
            <person name="Zhang T."/>
            <person name="Gao T."/>
            <person name="Zhang H."/>
        </authorList>
    </citation>
    <scope>NUCLEOTIDE SEQUENCE</scope>
    <source>
        <strain evidence="1">G02</strain>
    </source>
</reference>
<protein>
    <submittedName>
        <fullName evidence="1">Uncharacterized protein</fullName>
    </submittedName>
</protein>
<evidence type="ECO:0000313" key="1">
    <source>
        <dbReference type="EMBL" id="KAL0303447.1"/>
    </source>
</evidence>
<proteinExistence type="predicted"/>
<dbReference type="EMBL" id="JACGWJ010000029">
    <property type="protein sequence ID" value="KAL0303447.1"/>
    <property type="molecule type" value="Genomic_DNA"/>
</dbReference>
<comment type="caution">
    <text evidence="1">The sequence shown here is derived from an EMBL/GenBank/DDBJ whole genome shotgun (WGS) entry which is preliminary data.</text>
</comment>
<gene>
    <name evidence="1" type="ORF">Sradi_6212800</name>
</gene>
<sequence length="101" mass="11819">MPKNEKYLLLEELLVPRCWRKTIAKKKTCSIHATKSKESVVTFLLQDYEDVFPDETPLGLPPIRGIEHQIDFIPRASLLNRPAYRTNPRKPRRFKDKSKNG</sequence>